<protein>
    <submittedName>
        <fullName evidence="1">Uncharacterized protein</fullName>
    </submittedName>
</protein>
<comment type="caution">
    <text evidence="1">The sequence shown here is derived from an EMBL/GenBank/DDBJ whole genome shotgun (WGS) entry which is preliminary data.</text>
</comment>
<reference evidence="1 2" key="1">
    <citation type="submission" date="2017-11" db="EMBL/GenBank/DDBJ databases">
        <title>De-novo sequencing of pomegranate (Punica granatum L.) genome.</title>
        <authorList>
            <person name="Akparov Z."/>
            <person name="Amiraslanov A."/>
            <person name="Hajiyeva S."/>
            <person name="Abbasov M."/>
            <person name="Kaur K."/>
            <person name="Hamwieh A."/>
            <person name="Solovyev V."/>
            <person name="Salamov A."/>
            <person name="Braich B."/>
            <person name="Kosarev P."/>
            <person name="Mahmoud A."/>
            <person name="Hajiyev E."/>
            <person name="Babayeva S."/>
            <person name="Izzatullayeva V."/>
            <person name="Mammadov A."/>
            <person name="Mammadov A."/>
            <person name="Sharifova S."/>
            <person name="Ojaghi J."/>
            <person name="Eynullazada K."/>
            <person name="Bayramov B."/>
            <person name="Abdulazimova A."/>
            <person name="Shahmuradov I."/>
        </authorList>
    </citation>
    <scope>NUCLEOTIDE SEQUENCE [LARGE SCALE GENOMIC DNA]</scope>
    <source>
        <strain evidence="2">cv. AG2017</strain>
        <tissue evidence="1">Leaf</tissue>
    </source>
</reference>
<accession>A0A2I0JR34</accession>
<evidence type="ECO:0000313" key="1">
    <source>
        <dbReference type="EMBL" id="PKI58370.1"/>
    </source>
</evidence>
<keyword evidence="2" id="KW-1185">Reference proteome</keyword>
<dbReference type="AlphaFoldDB" id="A0A2I0JR34"/>
<dbReference type="Proteomes" id="UP000233551">
    <property type="component" value="Unassembled WGS sequence"/>
</dbReference>
<dbReference type="EMBL" id="PGOL01001401">
    <property type="protein sequence ID" value="PKI58370.1"/>
    <property type="molecule type" value="Genomic_DNA"/>
</dbReference>
<dbReference type="Pfam" id="PF14223">
    <property type="entry name" value="Retrotran_gag_2"/>
    <property type="match status" value="1"/>
</dbReference>
<gene>
    <name evidence="1" type="ORF">CRG98_021245</name>
</gene>
<evidence type="ECO:0000313" key="2">
    <source>
        <dbReference type="Proteomes" id="UP000233551"/>
    </source>
</evidence>
<name>A0A2I0JR34_PUNGR</name>
<organism evidence="1 2">
    <name type="scientific">Punica granatum</name>
    <name type="common">Pomegranate</name>
    <dbReference type="NCBI Taxonomy" id="22663"/>
    <lineage>
        <taxon>Eukaryota</taxon>
        <taxon>Viridiplantae</taxon>
        <taxon>Streptophyta</taxon>
        <taxon>Embryophyta</taxon>
        <taxon>Tracheophyta</taxon>
        <taxon>Spermatophyta</taxon>
        <taxon>Magnoliopsida</taxon>
        <taxon>eudicotyledons</taxon>
        <taxon>Gunneridae</taxon>
        <taxon>Pentapetalae</taxon>
        <taxon>rosids</taxon>
        <taxon>malvids</taxon>
        <taxon>Myrtales</taxon>
        <taxon>Lythraceae</taxon>
        <taxon>Punica</taxon>
    </lineage>
</organism>
<proteinExistence type="predicted"/>
<sequence length="172" mass="20057">MRAPTRVHIRVHTAATICDWARLFATGRDCSRPGATVRDWMRLLSVANNSRHLRQLTSRVWWVRLNNEIEIPGGDATSDQQDAYDQWSVDDTKVRCYMLAYMSNELQKQHDNRKSSREILKNLKELYGENSMTAQYEISKELFRARMLEGTEVAAHVQKMIGLIQQLEKLEF</sequence>